<dbReference type="Gene3D" id="3.50.4.10">
    <property type="entry name" value="Hepatocyte Growth Factor"/>
    <property type="match status" value="1"/>
</dbReference>
<dbReference type="Proteomes" id="UP000242715">
    <property type="component" value="Unassembled WGS sequence"/>
</dbReference>
<dbReference type="InterPro" id="IPR001480">
    <property type="entry name" value="Bulb-type_lectin_dom"/>
</dbReference>
<protein>
    <recommendedName>
        <fullName evidence="2">non-specific serine/threonine protein kinase</fullName>
        <ecNumber evidence="2">2.7.11.1</ecNumber>
    </recommendedName>
</protein>
<keyword evidence="9" id="KW-0812">Transmembrane</keyword>
<evidence type="ECO:0000259" key="11">
    <source>
        <dbReference type="PROSITE" id="PS50927"/>
    </source>
</evidence>
<evidence type="ECO:0000256" key="8">
    <source>
        <dbReference type="PROSITE-ProRule" id="PRU00076"/>
    </source>
</evidence>
<dbReference type="EC" id="2.7.11.1" evidence="2"/>
<evidence type="ECO:0000256" key="2">
    <source>
        <dbReference type="ARBA" id="ARBA00012513"/>
    </source>
</evidence>
<dbReference type="PROSITE" id="PS50026">
    <property type="entry name" value="EGF_3"/>
    <property type="match status" value="1"/>
</dbReference>
<evidence type="ECO:0000256" key="1">
    <source>
        <dbReference type="ARBA" id="ARBA00003061"/>
    </source>
</evidence>
<dbReference type="InterPro" id="IPR036426">
    <property type="entry name" value="Bulb-type_lectin_dom_sf"/>
</dbReference>
<name>A0A2Z6LPQ7_TRISU</name>
<accession>A0A2Z6LPQ7</accession>
<dbReference type="InterPro" id="IPR003609">
    <property type="entry name" value="Pan_app"/>
</dbReference>
<dbReference type="PROSITE" id="PS50927">
    <property type="entry name" value="BULB_LECTIN"/>
    <property type="match status" value="1"/>
</dbReference>
<evidence type="ECO:0000313" key="13">
    <source>
        <dbReference type="EMBL" id="GAU20777.1"/>
    </source>
</evidence>
<sequence>MNSMDSAKNLIYLVTAKNDKHKWLLINSLIILLTFSFCSCSSDTISSDKPVRDGELLISKSKTFALGFFSPGKSNSRYVGIWYNNLPIQTVVWVANRDSPINDTSGILSINRNGNLVLHHNLSTIPIWSTNLSFPQSQRISTSGVIAQLSDPGNLVLMLNNTKTVTWQSFDYPTDTLLPYQRLGFDRKTNQSWFLQSWKTDDDPGKGAFTLKFSTIGKTQLFVYKHNLPWWRGGPWIGTILAGVPNVKRNRAIFNVSYFEDENNVALAYNMLDKSITRLVVQQSGFFQTLMWDNQKNQWNRFYSEPANQCDDYGTCGSNSNCDPFNFDDFKCTCLPGFEPKFPRDWYDNGDGSGGCVRKKGASVCGNGEGFVKVVSLKVPDTSVVAKGGLSLEECEKECLRNCSCTAYAVADVSNGGSGCLAWHGDLMDIQKLTDQGQDLFLRVDKVELANYNSKSKGVPDKKRLTAILVASTVAIVIFLSFVYCWWKKKRKGK</sequence>
<dbReference type="PANTHER" id="PTHR32444:SF63">
    <property type="entry name" value="G-TYPE LECTIN S-RECEPTOR-LIKE SERINE_THREONINE-PROTEIN KINASE RKS1"/>
    <property type="match status" value="1"/>
</dbReference>
<dbReference type="Pfam" id="PF08276">
    <property type="entry name" value="PAN_2"/>
    <property type="match status" value="1"/>
</dbReference>
<dbReference type="SUPFAM" id="SSF51110">
    <property type="entry name" value="alpha-D-mannose-specific plant lectins"/>
    <property type="match status" value="1"/>
</dbReference>
<comment type="function">
    <text evidence="1">Involved in sporophytic self-incompatibility system (the inability of flowering plants to achieve self-fertilization).</text>
</comment>
<evidence type="ECO:0000259" key="12">
    <source>
        <dbReference type="PROSITE" id="PS50948"/>
    </source>
</evidence>
<dbReference type="Pfam" id="PF01453">
    <property type="entry name" value="B_lectin"/>
    <property type="match status" value="1"/>
</dbReference>
<evidence type="ECO:0000256" key="5">
    <source>
        <dbReference type="ARBA" id="ARBA00023180"/>
    </source>
</evidence>
<feature type="domain" description="Apple" evidence="12">
    <location>
        <begin position="365"/>
        <end position="445"/>
    </location>
</feature>
<dbReference type="SMART" id="SM00108">
    <property type="entry name" value="B_lectin"/>
    <property type="match status" value="1"/>
</dbReference>
<dbReference type="InterPro" id="IPR000858">
    <property type="entry name" value="S_locus_glycoprot_dom"/>
</dbReference>
<keyword evidence="3" id="KW-0732">Signal</keyword>
<evidence type="ECO:0000313" key="14">
    <source>
        <dbReference type="Proteomes" id="UP000242715"/>
    </source>
</evidence>
<dbReference type="GO" id="GO:0004674">
    <property type="term" value="F:protein serine/threonine kinase activity"/>
    <property type="evidence" value="ECO:0007669"/>
    <property type="project" value="UniProtKB-EC"/>
</dbReference>
<evidence type="ECO:0000256" key="3">
    <source>
        <dbReference type="ARBA" id="ARBA00022729"/>
    </source>
</evidence>
<feature type="domain" description="Bulb-type lectin" evidence="11">
    <location>
        <begin position="42"/>
        <end position="170"/>
    </location>
</feature>
<dbReference type="FunFam" id="2.90.10.10:FF:000029">
    <property type="entry name" value="G-type lectin S-receptor-like serine/threonine-protein kinase"/>
    <property type="match status" value="1"/>
</dbReference>
<keyword evidence="9" id="KW-0472">Membrane</keyword>
<feature type="transmembrane region" description="Helical" evidence="9">
    <location>
        <begin position="465"/>
        <end position="487"/>
    </location>
</feature>
<dbReference type="InterPro" id="IPR000742">
    <property type="entry name" value="EGF"/>
</dbReference>
<dbReference type="AlphaFoldDB" id="A0A2Z6LPQ7"/>
<keyword evidence="14" id="KW-1185">Reference proteome</keyword>
<evidence type="ECO:0000259" key="10">
    <source>
        <dbReference type="PROSITE" id="PS50026"/>
    </source>
</evidence>
<dbReference type="OrthoDB" id="1933550at2759"/>
<dbReference type="Gene3D" id="2.90.10.10">
    <property type="entry name" value="Bulb-type lectin domain"/>
    <property type="match status" value="1"/>
</dbReference>
<dbReference type="InterPro" id="IPR035446">
    <property type="entry name" value="SLSG/EP1"/>
</dbReference>
<evidence type="ECO:0000256" key="9">
    <source>
        <dbReference type="SAM" id="Phobius"/>
    </source>
</evidence>
<dbReference type="EMBL" id="DF973219">
    <property type="protein sequence ID" value="GAU20777.1"/>
    <property type="molecule type" value="Genomic_DNA"/>
</dbReference>
<dbReference type="CDD" id="cd01098">
    <property type="entry name" value="PAN_AP_plant"/>
    <property type="match status" value="1"/>
</dbReference>
<comment type="catalytic activity">
    <reaction evidence="6">
        <text>L-threonyl-[protein] + ATP = O-phospho-L-threonyl-[protein] + ADP + H(+)</text>
        <dbReference type="Rhea" id="RHEA:46608"/>
        <dbReference type="Rhea" id="RHEA-COMP:11060"/>
        <dbReference type="Rhea" id="RHEA-COMP:11605"/>
        <dbReference type="ChEBI" id="CHEBI:15378"/>
        <dbReference type="ChEBI" id="CHEBI:30013"/>
        <dbReference type="ChEBI" id="CHEBI:30616"/>
        <dbReference type="ChEBI" id="CHEBI:61977"/>
        <dbReference type="ChEBI" id="CHEBI:456216"/>
        <dbReference type="EC" id="2.7.11.1"/>
    </reaction>
</comment>
<organism evidence="13 14">
    <name type="scientific">Trifolium subterraneum</name>
    <name type="common">Subterranean clover</name>
    <dbReference type="NCBI Taxonomy" id="3900"/>
    <lineage>
        <taxon>Eukaryota</taxon>
        <taxon>Viridiplantae</taxon>
        <taxon>Streptophyta</taxon>
        <taxon>Embryophyta</taxon>
        <taxon>Tracheophyta</taxon>
        <taxon>Spermatophyta</taxon>
        <taxon>Magnoliopsida</taxon>
        <taxon>eudicotyledons</taxon>
        <taxon>Gunneridae</taxon>
        <taxon>Pentapetalae</taxon>
        <taxon>rosids</taxon>
        <taxon>fabids</taxon>
        <taxon>Fabales</taxon>
        <taxon>Fabaceae</taxon>
        <taxon>Papilionoideae</taxon>
        <taxon>50 kb inversion clade</taxon>
        <taxon>NPAAA clade</taxon>
        <taxon>Hologalegina</taxon>
        <taxon>IRL clade</taxon>
        <taxon>Trifolieae</taxon>
        <taxon>Trifolium</taxon>
    </lineage>
</organism>
<dbReference type="PROSITE" id="PS50948">
    <property type="entry name" value="PAN"/>
    <property type="match status" value="1"/>
</dbReference>
<feature type="domain" description="EGF-like" evidence="10">
    <location>
        <begin position="306"/>
        <end position="344"/>
    </location>
</feature>
<gene>
    <name evidence="13" type="ORF">TSUD_84950</name>
</gene>
<dbReference type="SMART" id="SM00473">
    <property type="entry name" value="PAN_AP"/>
    <property type="match status" value="1"/>
</dbReference>
<evidence type="ECO:0000256" key="6">
    <source>
        <dbReference type="ARBA" id="ARBA00047899"/>
    </source>
</evidence>
<keyword evidence="9" id="KW-1133">Transmembrane helix</keyword>
<dbReference type="PANTHER" id="PTHR32444">
    <property type="entry name" value="BULB-TYPE LECTIN DOMAIN-CONTAINING PROTEIN"/>
    <property type="match status" value="1"/>
</dbReference>
<keyword evidence="8" id="KW-0245">EGF-like domain</keyword>
<keyword evidence="5" id="KW-0325">Glycoprotein</keyword>
<dbReference type="Pfam" id="PF00954">
    <property type="entry name" value="S_locus_glycop"/>
    <property type="match status" value="1"/>
</dbReference>
<evidence type="ECO:0000256" key="7">
    <source>
        <dbReference type="ARBA" id="ARBA00048679"/>
    </source>
</evidence>
<dbReference type="CDD" id="cd00028">
    <property type="entry name" value="B_lectin"/>
    <property type="match status" value="1"/>
</dbReference>
<keyword evidence="4" id="KW-1015">Disulfide bond</keyword>
<dbReference type="PIRSF" id="PIRSF002686">
    <property type="entry name" value="SLG"/>
    <property type="match status" value="1"/>
</dbReference>
<proteinExistence type="predicted"/>
<comment type="caution">
    <text evidence="8">Lacks conserved residue(s) required for the propagation of feature annotation.</text>
</comment>
<evidence type="ECO:0000256" key="4">
    <source>
        <dbReference type="ARBA" id="ARBA00023157"/>
    </source>
</evidence>
<dbReference type="GO" id="GO:0048544">
    <property type="term" value="P:recognition of pollen"/>
    <property type="evidence" value="ECO:0007669"/>
    <property type="project" value="InterPro"/>
</dbReference>
<reference evidence="14" key="1">
    <citation type="journal article" date="2017" name="Front. Plant Sci.">
        <title>Climate Clever Clovers: New Paradigm to Reduce the Environmental Footprint of Ruminants by Breeding Low Methanogenic Forages Utilizing Haplotype Variation.</title>
        <authorList>
            <person name="Kaur P."/>
            <person name="Appels R."/>
            <person name="Bayer P.E."/>
            <person name="Keeble-Gagnere G."/>
            <person name="Wang J."/>
            <person name="Hirakawa H."/>
            <person name="Shirasawa K."/>
            <person name="Vercoe P."/>
            <person name="Stefanova K."/>
            <person name="Durmic Z."/>
            <person name="Nichols P."/>
            <person name="Revell C."/>
            <person name="Isobe S.N."/>
            <person name="Edwards D."/>
            <person name="Erskine W."/>
        </authorList>
    </citation>
    <scope>NUCLEOTIDE SEQUENCE [LARGE SCALE GENOMIC DNA]</scope>
    <source>
        <strain evidence="14">cv. Daliak</strain>
    </source>
</reference>
<comment type="catalytic activity">
    <reaction evidence="7">
        <text>L-seryl-[protein] + ATP = O-phospho-L-seryl-[protein] + ADP + H(+)</text>
        <dbReference type="Rhea" id="RHEA:17989"/>
        <dbReference type="Rhea" id="RHEA-COMP:9863"/>
        <dbReference type="Rhea" id="RHEA-COMP:11604"/>
        <dbReference type="ChEBI" id="CHEBI:15378"/>
        <dbReference type="ChEBI" id="CHEBI:29999"/>
        <dbReference type="ChEBI" id="CHEBI:30616"/>
        <dbReference type="ChEBI" id="CHEBI:83421"/>
        <dbReference type="ChEBI" id="CHEBI:456216"/>
        <dbReference type="EC" id="2.7.11.1"/>
    </reaction>
</comment>